<reference evidence="4" key="1">
    <citation type="submission" date="2022-02" db="EMBL/GenBank/DDBJ databases">
        <title>Corynebacterium sp. from urogenital microbiome.</title>
        <authorList>
            <person name="Cappelli E.A."/>
            <person name="Ribeiro T.G."/>
            <person name="Peixe L."/>
        </authorList>
    </citation>
    <scope>NUCLEOTIDE SEQUENCE</scope>
    <source>
        <strain evidence="4">C9Ua_112</strain>
    </source>
</reference>
<keyword evidence="4" id="KW-0347">Helicase</keyword>
<dbReference type="RefSeq" id="WP_035002001.1">
    <property type="nucleotide sequence ID" value="NZ_JAKMUV010000013.1"/>
</dbReference>
<dbReference type="GO" id="GO:0004386">
    <property type="term" value="F:helicase activity"/>
    <property type="evidence" value="ECO:0007669"/>
    <property type="project" value="UniProtKB-KW"/>
</dbReference>
<dbReference type="GO" id="GO:0003677">
    <property type="term" value="F:DNA binding"/>
    <property type="evidence" value="ECO:0007669"/>
    <property type="project" value="InterPro"/>
</dbReference>
<evidence type="ECO:0000313" key="4">
    <source>
        <dbReference type="EMBL" id="MCZ9305655.1"/>
    </source>
</evidence>
<dbReference type="Pfam" id="PF26350">
    <property type="entry name" value="DUF8090"/>
    <property type="match status" value="1"/>
</dbReference>
<dbReference type="InterPro" id="IPR001650">
    <property type="entry name" value="Helicase_C-like"/>
</dbReference>
<feature type="domain" description="PLD phosphodiesterase" evidence="1">
    <location>
        <begin position="113"/>
        <end position="143"/>
    </location>
</feature>
<dbReference type="InterPro" id="IPR050742">
    <property type="entry name" value="Helicase_Restrict-Modif_Enz"/>
</dbReference>
<keyword evidence="4" id="KW-0067">ATP-binding</keyword>
<dbReference type="PROSITE" id="PS50035">
    <property type="entry name" value="PLD"/>
    <property type="match status" value="1"/>
</dbReference>
<dbReference type="PROSITE" id="PS51192">
    <property type="entry name" value="HELICASE_ATP_BIND_1"/>
    <property type="match status" value="1"/>
</dbReference>
<dbReference type="CDD" id="cd18799">
    <property type="entry name" value="SF2_C_EcoAI-like"/>
    <property type="match status" value="1"/>
</dbReference>
<evidence type="ECO:0000313" key="5">
    <source>
        <dbReference type="Proteomes" id="UP001146505"/>
    </source>
</evidence>
<dbReference type="Pfam" id="PF00271">
    <property type="entry name" value="Helicase_C"/>
    <property type="match status" value="1"/>
</dbReference>
<protein>
    <submittedName>
        <fullName evidence="4">DEAD/DEAH box helicase</fullName>
    </submittedName>
</protein>
<dbReference type="Pfam" id="PF13091">
    <property type="entry name" value="PLDc_2"/>
    <property type="match status" value="1"/>
</dbReference>
<dbReference type="Proteomes" id="UP001146505">
    <property type="component" value="Unassembled WGS sequence"/>
</dbReference>
<dbReference type="GO" id="GO:0006793">
    <property type="term" value="P:phosphorus metabolic process"/>
    <property type="evidence" value="ECO:0007669"/>
    <property type="project" value="UniProtKB-ARBA"/>
</dbReference>
<evidence type="ECO:0000259" key="2">
    <source>
        <dbReference type="PROSITE" id="PS51192"/>
    </source>
</evidence>
<dbReference type="SUPFAM" id="SSF56024">
    <property type="entry name" value="Phospholipase D/nuclease"/>
    <property type="match status" value="1"/>
</dbReference>
<dbReference type="Pfam" id="PF11907">
    <property type="entry name" value="DUF3427"/>
    <property type="match status" value="1"/>
</dbReference>
<accession>A0A9X3M7M5</accession>
<dbReference type="Gene3D" id="3.30.870.10">
    <property type="entry name" value="Endonuclease Chain A"/>
    <property type="match status" value="1"/>
</dbReference>
<dbReference type="InterPro" id="IPR058403">
    <property type="entry name" value="DUF8090"/>
</dbReference>
<dbReference type="InterPro" id="IPR027417">
    <property type="entry name" value="P-loop_NTPase"/>
</dbReference>
<dbReference type="PANTHER" id="PTHR47396:SF1">
    <property type="entry name" value="ATP-DEPENDENT HELICASE IRC3-RELATED"/>
    <property type="match status" value="1"/>
</dbReference>
<dbReference type="EMBL" id="JAKMUV010000013">
    <property type="protein sequence ID" value="MCZ9305655.1"/>
    <property type="molecule type" value="Genomic_DNA"/>
</dbReference>
<dbReference type="Gene3D" id="3.40.50.300">
    <property type="entry name" value="P-loop containing nucleotide triphosphate hydrolases"/>
    <property type="match status" value="2"/>
</dbReference>
<dbReference type="CDD" id="cd18032">
    <property type="entry name" value="DEXHc_RE_I_III_res"/>
    <property type="match status" value="1"/>
</dbReference>
<dbReference type="AlphaFoldDB" id="A0A9X3M7M5"/>
<feature type="domain" description="Helicase ATP-binding" evidence="2">
    <location>
        <begin position="229"/>
        <end position="381"/>
    </location>
</feature>
<proteinExistence type="predicted"/>
<dbReference type="CDD" id="cd09204">
    <property type="entry name" value="PLDc_N_DEXD_b2"/>
    <property type="match status" value="1"/>
</dbReference>
<keyword evidence="4" id="KW-0547">Nucleotide-binding</keyword>
<dbReference type="GO" id="GO:0016787">
    <property type="term" value="F:hydrolase activity"/>
    <property type="evidence" value="ECO:0007669"/>
    <property type="project" value="InterPro"/>
</dbReference>
<dbReference type="GO" id="GO:0005829">
    <property type="term" value="C:cytosol"/>
    <property type="evidence" value="ECO:0007669"/>
    <property type="project" value="TreeGrafter"/>
</dbReference>
<feature type="domain" description="Helicase C-terminal" evidence="3">
    <location>
        <begin position="427"/>
        <end position="599"/>
    </location>
</feature>
<dbReference type="InterPro" id="IPR006935">
    <property type="entry name" value="Helicase/UvrB_N"/>
</dbReference>
<dbReference type="PANTHER" id="PTHR47396">
    <property type="entry name" value="TYPE I RESTRICTION ENZYME ECOKI R PROTEIN"/>
    <property type="match status" value="1"/>
</dbReference>
<organism evidence="4 5">
    <name type="scientific">Corynebacterium macclintockiae</name>
    <dbReference type="NCBI Taxonomy" id="2913501"/>
    <lineage>
        <taxon>Bacteria</taxon>
        <taxon>Bacillati</taxon>
        <taxon>Actinomycetota</taxon>
        <taxon>Actinomycetes</taxon>
        <taxon>Mycobacteriales</taxon>
        <taxon>Corynebacteriaceae</taxon>
        <taxon>Corynebacterium</taxon>
    </lineage>
</organism>
<dbReference type="SUPFAM" id="SSF52540">
    <property type="entry name" value="P-loop containing nucleoside triphosphate hydrolases"/>
    <property type="match status" value="1"/>
</dbReference>
<evidence type="ECO:0000259" key="1">
    <source>
        <dbReference type="PROSITE" id="PS50035"/>
    </source>
</evidence>
<dbReference type="InterPro" id="IPR001736">
    <property type="entry name" value="PLipase_D/transphosphatidylase"/>
</dbReference>
<dbReference type="InterPro" id="IPR014001">
    <property type="entry name" value="Helicase_ATP-bd"/>
</dbReference>
<keyword evidence="4" id="KW-0378">Hydrolase</keyword>
<dbReference type="SMART" id="SM00487">
    <property type="entry name" value="DEXDc"/>
    <property type="match status" value="1"/>
</dbReference>
<dbReference type="GeneID" id="301813692"/>
<comment type="caution">
    <text evidence="4">The sequence shown here is derived from an EMBL/GenBank/DDBJ whole genome shotgun (WGS) entry which is preliminary data.</text>
</comment>
<evidence type="ECO:0000259" key="3">
    <source>
        <dbReference type="PROSITE" id="PS51194"/>
    </source>
</evidence>
<dbReference type="InterPro" id="IPR021835">
    <property type="entry name" value="DUF3427"/>
</dbReference>
<sequence>MSVFDTKVGLDTAFGYLDRSIESGQVFNPALIANTESNDMLRAIKHELKRAKSFDFSIAFITSSALALLKQDLLNFQGQGRIVTSTYLQFNEPAVFKELLQLTNIEVRVLKDSVDAFHSKGYVFEHADGTTAIIGSSNLTRNALISNTEWNVRFSAMPDGDIALQVRNAVARLEERSEPLTAEWIDAYEKSWKPIPQRNEILGEKDEVIPVGRIRPNAMQSEALEKIKQIRESNARRAVVISATGTGKTILAALSVREAKPERMLFIVHREQILDKAILEFQRVLEAPPEDFGKFVGSTRQPDRKYVFASVQSLSREDNLRDFDPDSFDFIIVDEVHRAGAESYLRTLDHFQPAFLLGLTATPERTDGFNVFELFDYNVAYEIRLQKALESKMLAPFSYYGVTDYIDDQGRTIEETSTLSKLISTERVKHLLDMLTTYGRADKVTGLMFCSSRQEATELSALLNGESVFGHCLRTKALTGEDSPQTRNAVIKELEDGELDYVLTVDIFNEGIDIPSVNQVVMLRNTESAIIFTQQLGRGLRKAAGKDHLRVIDFIGNYKNNFLVPIALFGDSSLNKDIIRKRLRDADESGSIAGISSISFDKISEQRILESLANASLDKLHQLKKSFADLEFRLGRQPWRLDFLIQDTVQPPIIATSRTANYWDFLVRSKKETQVPTKEESAFLTFLDNELLNGLRPHELLLLKQLLEQSRVSVEDFRSLLHRFIPQRSEQGLDTLTLKSVSRILDLSFFTLNEKKKYGNLPLATFSNDIFTLSDTLRKTYDSSPLFARHVDDAIETGLRTNRERYASQGSMLPGKQYSRKDVCRMLNWENNQYSTMYGYAANEETGTCPIFITYHKADDISDSTKYEDKFDSPSVINWFTKSNRRLDSKIEQRIVAGNYTLEVFVKKDDAEGHDFHYLGQARSRDAVETTIPTAKEPMPIVNMRLDLMHPVSPGLYNYFTTNPVTS</sequence>
<dbReference type="SMART" id="SM00490">
    <property type="entry name" value="HELICc"/>
    <property type="match status" value="1"/>
</dbReference>
<dbReference type="PROSITE" id="PS51194">
    <property type="entry name" value="HELICASE_CTER"/>
    <property type="match status" value="1"/>
</dbReference>
<gene>
    <name evidence="4" type="ORF">L8U58_09000</name>
</gene>
<name>A0A9X3M7M5_9CORY</name>
<dbReference type="Pfam" id="PF04851">
    <property type="entry name" value="ResIII"/>
    <property type="match status" value="1"/>
</dbReference>
<dbReference type="GO" id="GO:0005524">
    <property type="term" value="F:ATP binding"/>
    <property type="evidence" value="ECO:0007669"/>
    <property type="project" value="InterPro"/>
</dbReference>
<keyword evidence="5" id="KW-1185">Reference proteome</keyword>
<dbReference type="InterPro" id="IPR025202">
    <property type="entry name" value="PLD-like_dom"/>
</dbReference>